<keyword evidence="3" id="KW-1185">Reference proteome</keyword>
<evidence type="ECO:0000313" key="3">
    <source>
        <dbReference type="Proteomes" id="UP000179935"/>
    </source>
</evidence>
<evidence type="ECO:0000259" key="1">
    <source>
        <dbReference type="Pfam" id="PF03193"/>
    </source>
</evidence>
<proteinExistence type="predicted"/>
<organism evidence="2 3">
    <name type="scientific">Streptomyces colonosanans</name>
    <dbReference type="NCBI Taxonomy" id="1428652"/>
    <lineage>
        <taxon>Bacteria</taxon>
        <taxon>Bacillati</taxon>
        <taxon>Actinomycetota</taxon>
        <taxon>Actinomycetes</taxon>
        <taxon>Kitasatosporales</taxon>
        <taxon>Streptomycetaceae</taxon>
        <taxon>Streptomyces</taxon>
    </lineage>
</organism>
<dbReference type="Pfam" id="PF03193">
    <property type="entry name" value="RsgA_GTPase"/>
    <property type="match status" value="1"/>
</dbReference>
<evidence type="ECO:0000313" key="2">
    <source>
        <dbReference type="EMBL" id="OIJ88467.1"/>
    </source>
</evidence>
<dbReference type="AlphaFoldDB" id="A0A1S2P487"/>
<dbReference type="InterPro" id="IPR010914">
    <property type="entry name" value="RsgA_GTPase_dom"/>
</dbReference>
<accession>A0A1S2P487</accession>
<reference evidence="2 3" key="1">
    <citation type="submission" date="2016-10" db="EMBL/GenBank/DDBJ databases">
        <title>Genome sequence of Streptomyces sp. MUSC 93.</title>
        <authorList>
            <person name="Lee L.-H."/>
            <person name="Ser H.-L."/>
            <person name="Law J.W.-F."/>
        </authorList>
    </citation>
    <scope>NUCLEOTIDE SEQUENCE [LARGE SCALE GENOMIC DNA]</scope>
    <source>
        <strain evidence="2 3">MUSC 93</strain>
    </source>
</reference>
<dbReference type="Proteomes" id="UP000179935">
    <property type="component" value="Unassembled WGS sequence"/>
</dbReference>
<gene>
    <name evidence="2" type="ORF">BIV24_21430</name>
</gene>
<dbReference type="GO" id="GO:0003924">
    <property type="term" value="F:GTPase activity"/>
    <property type="evidence" value="ECO:0007669"/>
    <property type="project" value="InterPro"/>
</dbReference>
<sequence>MRTYLPRRTAFVRSTFSKRSEGQILAAHVDHAVVAVSLAVELDLGRVERFLALAWESGATVQRALQRQRLQFPAIAR</sequence>
<protein>
    <recommendedName>
        <fullName evidence="1">EngC GTPase domain-containing protein</fullName>
    </recommendedName>
</protein>
<dbReference type="GO" id="GO:0005525">
    <property type="term" value="F:GTP binding"/>
    <property type="evidence" value="ECO:0007669"/>
    <property type="project" value="InterPro"/>
</dbReference>
<comment type="caution">
    <text evidence="2">The sequence shown here is derived from an EMBL/GenBank/DDBJ whole genome shotgun (WGS) entry which is preliminary data.</text>
</comment>
<dbReference type="STRING" id="1428652.BIV24_21430"/>
<name>A0A1S2P487_9ACTN</name>
<feature type="domain" description="EngC GTPase" evidence="1">
    <location>
        <begin position="5"/>
        <end position="62"/>
    </location>
</feature>
<dbReference type="EMBL" id="MLYP01000057">
    <property type="protein sequence ID" value="OIJ88467.1"/>
    <property type="molecule type" value="Genomic_DNA"/>
</dbReference>